<feature type="transmembrane region" description="Helical" evidence="5">
    <location>
        <begin position="64"/>
        <end position="85"/>
    </location>
</feature>
<dbReference type="PANTHER" id="PTHR38480">
    <property type="entry name" value="SLR0254 PROTEIN"/>
    <property type="match status" value="1"/>
</dbReference>
<dbReference type="RefSeq" id="WP_386822603.1">
    <property type="nucleotide sequence ID" value="NZ_JBHTIF010000001.1"/>
</dbReference>
<evidence type="ECO:0000256" key="2">
    <source>
        <dbReference type="ARBA" id="ARBA00022692"/>
    </source>
</evidence>
<name>A0ABW2Y952_9GAMM</name>
<dbReference type="EMBL" id="JBHTIF010000001">
    <property type="protein sequence ID" value="MFD0724976.1"/>
    <property type="molecule type" value="Genomic_DNA"/>
</dbReference>
<evidence type="ECO:0000256" key="3">
    <source>
        <dbReference type="ARBA" id="ARBA00022989"/>
    </source>
</evidence>
<dbReference type="Pfam" id="PF06271">
    <property type="entry name" value="RDD"/>
    <property type="match status" value="1"/>
</dbReference>
<evidence type="ECO:0000256" key="1">
    <source>
        <dbReference type="ARBA" id="ARBA00004141"/>
    </source>
</evidence>
<evidence type="ECO:0000259" key="6">
    <source>
        <dbReference type="Pfam" id="PF06271"/>
    </source>
</evidence>
<keyword evidence="4 5" id="KW-0472">Membrane</keyword>
<keyword evidence="3 5" id="KW-1133">Transmembrane helix</keyword>
<feature type="transmembrane region" description="Helical" evidence="5">
    <location>
        <begin position="34"/>
        <end position="58"/>
    </location>
</feature>
<gene>
    <name evidence="7" type="ORF">ACFQ0E_05105</name>
</gene>
<dbReference type="PANTHER" id="PTHR38480:SF1">
    <property type="entry name" value="SLR0254 PROTEIN"/>
    <property type="match status" value="1"/>
</dbReference>
<comment type="caution">
    <text evidence="7">The sequence shown here is derived from an EMBL/GenBank/DDBJ whole genome shotgun (WGS) entry which is preliminary data.</text>
</comment>
<dbReference type="InterPro" id="IPR010432">
    <property type="entry name" value="RDD"/>
</dbReference>
<accession>A0ABW2Y952</accession>
<evidence type="ECO:0000256" key="4">
    <source>
        <dbReference type="ARBA" id="ARBA00023136"/>
    </source>
</evidence>
<keyword evidence="8" id="KW-1185">Reference proteome</keyword>
<evidence type="ECO:0000313" key="7">
    <source>
        <dbReference type="EMBL" id="MFD0724976.1"/>
    </source>
</evidence>
<evidence type="ECO:0000313" key="8">
    <source>
        <dbReference type="Proteomes" id="UP001597110"/>
    </source>
</evidence>
<comment type="subcellular location">
    <subcellularLocation>
        <location evidence="1">Membrane</location>
        <topology evidence="1">Multi-pass membrane protein</topology>
    </subcellularLocation>
</comment>
<proteinExistence type="predicted"/>
<sequence length="233" mass="25124">MSEHAMRSLDTVREVYTPEGVALRLPAAGPVPRALAWLIDSAVRFSLLFVVSIVAAMLDRVGAGVYLIAYFVIFWAYPILFEVLWDGQTPGKRVMSLRVISDDGAPVGWLASIVRNLLRTVDFLPFGYATGLVAGFFDPWGRRLGDMVARTMVIHAPATAPAPRVQVDGAHAPAQPLRPQEQAAVIAFADRASQLTQARREELADIAAPVVGSGGALGALRLQGVANWLLGRQ</sequence>
<feature type="domain" description="RDD" evidence="6">
    <location>
        <begin position="28"/>
        <end position="149"/>
    </location>
</feature>
<reference evidence="8" key="1">
    <citation type="journal article" date="2019" name="Int. J. Syst. Evol. Microbiol.">
        <title>The Global Catalogue of Microorganisms (GCM) 10K type strain sequencing project: providing services to taxonomists for standard genome sequencing and annotation.</title>
        <authorList>
            <consortium name="The Broad Institute Genomics Platform"/>
            <consortium name="The Broad Institute Genome Sequencing Center for Infectious Disease"/>
            <person name="Wu L."/>
            <person name="Ma J."/>
        </authorList>
    </citation>
    <scope>NUCLEOTIDE SEQUENCE [LARGE SCALE GENOMIC DNA]</scope>
    <source>
        <strain evidence="8">CCUG 55585</strain>
    </source>
</reference>
<protein>
    <submittedName>
        <fullName evidence="7">RDD family protein</fullName>
    </submittedName>
</protein>
<organism evidence="7 8">
    <name type="scientific">Lysobacter brunescens</name>
    <dbReference type="NCBI Taxonomy" id="262323"/>
    <lineage>
        <taxon>Bacteria</taxon>
        <taxon>Pseudomonadati</taxon>
        <taxon>Pseudomonadota</taxon>
        <taxon>Gammaproteobacteria</taxon>
        <taxon>Lysobacterales</taxon>
        <taxon>Lysobacteraceae</taxon>
        <taxon>Lysobacter</taxon>
    </lineage>
</organism>
<evidence type="ECO:0000256" key="5">
    <source>
        <dbReference type="SAM" id="Phobius"/>
    </source>
</evidence>
<keyword evidence="2 5" id="KW-0812">Transmembrane</keyword>
<dbReference type="Proteomes" id="UP001597110">
    <property type="component" value="Unassembled WGS sequence"/>
</dbReference>